<dbReference type="Proteomes" id="UP000256305">
    <property type="component" value="Unassembled WGS sequence"/>
</dbReference>
<dbReference type="RefSeq" id="WP_115824425.1">
    <property type="nucleotide sequence ID" value="NZ_QUAE01000015.1"/>
</dbReference>
<gene>
    <name evidence="1" type="ORF">DYE48_15535</name>
</gene>
<proteinExistence type="predicted"/>
<comment type="caution">
    <text evidence="1">The sequence shown here is derived from an EMBL/GenBank/DDBJ whole genome shotgun (WGS) entry which is preliminary data.</text>
</comment>
<dbReference type="EMBL" id="QUAE01000015">
    <property type="protein sequence ID" value="REJ07774.1"/>
    <property type="molecule type" value="Genomic_DNA"/>
</dbReference>
<protein>
    <submittedName>
        <fullName evidence="1">Uncharacterized protein</fullName>
    </submittedName>
</protein>
<dbReference type="AlphaFoldDB" id="A0A3E0J4W9"/>
<evidence type="ECO:0000313" key="1">
    <source>
        <dbReference type="EMBL" id="REJ07774.1"/>
    </source>
</evidence>
<organism evidence="1 2">
    <name type="scientific">Halobacillus trueperi</name>
    <dbReference type="NCBI Taxonomy" id="156205"/>
    <lineage>
        <taxon>Bacteria</taxon>
        <taxon>Bacillati</taxon>
        <taxon>Bacillota</taxon>
        <taxon>Bacilli</taxon>
        <taxon>Bacillales</taxon>
        <taxon>Bacillaceae</taxon>
        <taxon>Halobacillus</taxon>
    </lineage>
</organism>
<sequence>MATKIWTNEIQFSKEEVNRLLQQMEKKTRFTIDRLIYYPYYFLEYGLKDKTLLHGKVGKIGCTIDSISGVGSLIDVSPNLYETEMEGNERMDAYLTLKDAALEGEKFVCKSISYKMKILRMPEVELQKNLLFYRPFWLVKGDRKKKKFLLVVDAVTGKFHPL</sequence>
<reference evidence="1 2" key="1">
    <citation type="submission" date="2018-08" db="EMBL/GenBank/DDBJ databases">
        <title>Genome sequence of Halobacillus trueperi KCTC 3686.</title>
        <authorList>
            <person name="Cho K.H."/>
            <person name="Kwak M.-J."/>
            <person name="Kim B.-Y."/>
            <person name="Chun J."/>
        </authorList>
    </citation>
    <scope>NUCLEOTIDE SEQUENCE [LARGE SCALE GENOMIC DNA]</scope>
    <source>
        <strain evidence="1 2">KCTC 3686</strain>
    </source>
</reference>
<keyword evidence="2" id="KW-1185">Reference proteome</keyword>
<accession>A0A3E0J4W9</accession>
<name>A0A3E0J4W9_9BACI</name>
<evidence type="ECO:0000313" key="2">
    <source>
        <dbReference type="Proteomes" id="UP000256305"/>
    </source>
</evidence>